<evidence type="ECO:0000256" key="6">
    <source>
        <dbReference type="ARBA" id="ARBA00022741"/>
    </source>
</evidence>
<dbReference type="EC" id="2.5.1.75" evidence="10"/>
<evidence type="ECO:0000313" key="15">
    <source>
        <dbReference type="Proteomes" id="UP000662873"/>
    </source>
</evidence>
<feature type="binding site" evidence="10">
    <location>
        <begin position="4"/>
        <end position="9"/>
    </location>
    <ligand>
        <name>substrate</name>
    </ligand>
</feature>
<dbReference type="Gene3D" id="3.40.50.300">
    <property type="entry name" value="P-loop containing nucleotide triphosphate hydrolases"/>
    <property type="match status" value="1"/>
</dbReference>
<evidence type="ECO:0000256" key="3">
    <source>
        <dbReference type="ARBA" id="ARBA00005842"/>
    </source>
</evidence>
<keyword evidence="5 10" id="KW-0819">tRNA processing</keyword>
<sequence length="289" mass="33249">MGVTASGKTEAAERLADRLGAVLVNADAFQVYRGLDIGTAKPEHRERYRLIDILDPSEPFGVGDWVLRATEELRALWSERRHVIVVGGTGQYVRALFEEFRELHSAPDPDLRRRLQARLREEGIESLATDLLRRAPEVASRIDLKNPVRVCRALERLEETSEPIQFEVPPFRKIKFEVWRSPEDRKERIRQRIAEMIARGWREEVESLLRAGVDESYPALRAIGYFPILRHLQGRTSWPETVAEIEADTLRYAKRQLTWLKAEPGLIPVSASEEVEGWLEQSMPYLTTV</sequence>
<evidence type="ECO:0000256" key="10">
    <source>
        <dbReference type="HAMAP-Rule" id="MF_00185"/>
    </source>
</evidence>
<evidence type="ECO:0000256" key="4">
    <source>
        <dbReference type="ARBA" id="ARBA00022679"/>
    </source>
</evidence>
<protein>
    <recommendedName>
        <fullName evidence="10">tRNA dimethylallyltransferase</fullName>
        <ecNumber evidence="10">2.5.1.75</ecNumber>
    </recommendedName>
    <alternativeName>
        <fullName evidence="10">Dimethylallyl diphosphate:tRNA dimethylallyltransferase</fullName>
        <shortName evidence="10">DMAPP:tRNA dimethylallyltransferase</shortName>
        <shortName evidence="10">DMATase</shortName>
    </alternativeName>
    <alternativeName>
        <fullName evidence="10">Isopentenyl-diphosphate:tRNA isopentenyltransferase</fullName>
        <shortName evidence="10">IPP transferase</shortName>
        <shortName evidence="10">IPPT</shortName>
        <shortName evidence="10">IPTase</shortName>
    </alternativeName>
</protein>
<organism evidence="14 15">
    <name type="scientific">Candidatus Nitrosymbiomonas proteolyticus</name>
    <dbReference type="NCBI Taxonomy" id="2608984"/>
    <lineage>
        <taxon>Bacteria</taxon>
        <taxon>Bacillati</taxon>
        <taxon>Armatimonadota</taxon>
        <taxon>Armatimonadota incertae sedis</taxon>
        <taxon>Candidatus Nitrosymbiomonas</taxon>
    </lineage>
</organism>
<feature type="site" description="Interaction with substrate tRNA" evidence="10">
    <location>
        <position position="112"/>
    </location>
</feature>
<dbReference type="GO" id="GO:0006400">
    <property type="term" value="P:tRNA modification"/>
    <property type="evidence" value="ECO:0007669"/>
    <property type="project" value="TreeGrafter"/>
</dbReference>
<comment type="subunit">
    <text evidence="10">Monomer.</text>
</comment>
<dbReference type="GO" id="GO:0052381">
    <property type="term" value="F:tRNA dimethylallyltransferase activity"/>
    <property type="evidence" value="ECO:0007669"/>
    <property type="project" value="UniProtKB-UniRule"/>
</dbReference>
<keyword evidence="7 10" id="KW-0067">ATP-binding</keyword>
<dbReference type="PANTHER" id="PTHR11088:SF60">
    <property type="entry name" value="TRNA DIMETHYLALLYLTRANSFERASE"/>
    <property type="match status" value="1"/>
</dbReference>
<evidence type="ECO:0000256" key="13">
    <source>
        <dbReference type="RuleBase" id="RU003785"/>
    </source>
</evidence>
<evidence type="ECO:0000256" key="12">
    <source>
        <dbReference type="RuleBase" id="RU003784"/>
    </source>
</evidence>
<proteinExistence type="inferred from homology"/>
<reference evidence="14" key="1">
    <citation type="journal article" name="DNA Res.">
        <title>The physiological potential of anammox bacteria as revealed by their core genome structure.</title>
        <authorList>
            <person name="Okubo T."/>
            <person name="Toyoda A."/>
            <person name="Fukuhara K."/>
            <person name="Uchiyama I."/>
            <person name="Harigaya Y."/>
            <person name="Kuroiwa M."/>
            <person name="Suzuki T."/>
            <person name="Murakami Y."/>
            <person name="Suwa Y."/>
            <person name="Takami H."/>
        </authorList>
    </citation>
    <scope>NUCLEOTIDE SEQUENCE</scope>
    <source>
        <strain evidence="14">317325-2</strain>
    </source>
</reference>
<keyword evidence="4 10" id="KW-0808">Transferase</keyword>
<evidence type="ECO:0000256" key="1">
    <source>
        <dbReference type="ARBA" id="ARBA00001946"/>
    </source>
</evidence>
<dbReference type="EMBL" id="AP021858">
    <property type="protein sequence ID" value="BBO23920.1"/>
    <property type="molecule type" value="Genomic_DNA"/>
</dbReference>
<evidence type="ECO:0000256" key="5">
    <source>
        <dbReference type="ARBA" id="ARBA00022694"/>
    </source>
</evidence>
<dbReference type="GO" id="GO:0005524">
    <property type="term" value="F:ATP binding"/>
    <property type="evidence" value="ECO:0007669"/>
    <property type="project" value="UniProtKB-UniRule"/>
</dbReference>
<name>A0A809R8U1_9BACT</name>
<evidence type="ECO:0000256" key="8">
    <source>
        <dbReference type="ARBA" id="ARBA00022842"/>
    </source>
</evidence>
<comment type="similarity">
    <text evidence="3 10 13">Belongs to the IPP transferase family.</text>
</comment>
<dbReference type="InterPro" id="IPR039657">
    <property type="entry name" value="Dimethylallyltransferase"/>
</dbReference>
<feature type="site" description="Interaction with substrate tRNA" evidence="10">
    <location>
        <position position="89"/>
    </location>
</feature>
<comment type="caution">
    <text evidence="10">Lacks conserved residue(s) required for the propagation of feature annotation.</text>
</comment>
<dbReference type="KEGG" id="npy:NPRO_15150"/>
<keyword evidence="8 10" id="KW-0460">Magnesium</keyword>
<comment type="catalytic activity">
    <reaction evidence="9 10 11">
        <text>adenosine(37) in tRNA + dimethylallyl diphosphate = N(6)-dimethylallyladenosine(37) in tRNA + diphosphate</text>
        <dbReference type="Rhea" id="RHEA:26482"/>
        <dbReference type="Rhea" id="RHEA-COMP:10162"/>
        <dbReference type="Rhea" id="RHEA-COMP:10375"/>
        <dbReference type="ChEBI" id="CHEBI:33019"/>
        <dbReference type="ChEBI" id="CHEBI:57623"/>
        <dbReference type="ChEBI" id="CHEBI:74411"/>
        <dbReference type="ChEBI" id="CHEBI:74415"/>
        <dbReference type="EC" id="2.5.1.75"/>
    </reaction>
</comment>
<dbReference type="Pfam" id="PF01715">
    <property type="entry name" value="IPPT"/>
    <property type="match status" value="1"/>
</dbReference>
<dbReference type="HAMAP" id="MF_00185">
    <property type="entry name" value="IPP_trans"/>
    <property type="match status" value="1"/>
</dbReference>
<accession>A0A809R8U1</accession>
<evidence type="ECO:0000256" key="9">
    <source>
        <dbReference type="ARBA" id="ARBA00049563"/>
    </source>
</evidence>
<evidence type="ECO:0000256" key="11">
    <source>
        <dbReference type="RuleBase" id="RU003783"/>
    </source>
</evidence>
<comment type="cofactor">
    <cofactor evidence="1 10">
        <name>Mg(2+)</name>
        <dbReference type="ChEBI" id="CHEBI:18420"/>
    </cofactor>
</comment>
<gene>
    <name evidence="10" type="primary">miaA</name>
    <name evidence="14" type="ORF">NPRO_15150</name>
</gene>
<comment type="function">
    <text evidence="2 10 12">Catalyzes the transfer of a dimethylallyl group onto the adenine at position 37 in tRNAs that read codons beginning with uridine, leading to the formation of N6-(dimethylallyl)adenosine (i(6)A).</text>
</comment>
<dbReference type="PANTHER" id="PTHR11088">
    <property type="entry name" value="TRNA DIMETHYLALLYLTRANSFERASE"/>
    <property type="match status" value="1"/>
</dbReference>
<feature type="binding site" evidence="10">
    <location>
        <begin position="2"/>
        <end position="9"/>
    </location>
    <ligand>
        <name>ATP</name>
        <dbReference type="ChEBI" id="CHEBI:30616"/>
    </ligand>
</feature>
<dbReference type="SUPFAM" id="SSF52540">
    <property type="entry name" value="P-loop containing nucleoside triphosphate hydrolases"/>
    <property type="match status" value="1"/>
</dbReference>
<dbReference type="Gene3D" id="1.10.20.140">
    <property type="match status" value="1"/>
</dbReference>
<dbReference type="Proteomes" id="UP000662873">
    <property type="component" value="Chromosome"/>
</dbReference>
<evidence type="ECO:0000313" key="14">
    <source>
        <dbReference type="EMBL" id="BBO23920.1"/>
    </source>
</evidence>
<keyword evidence="6 10" id="KW-0547">Nucleotide-binding</keyword>
<evidence type="ECO:0000256" key="7">
    <source>
        <dbReference type="ARBA" id="ARBA00022840"/>
    </source>
</evidence>
<dbReference type="InterPro" id="IPR027417">
    <property type="entry name" value="P-loop_NTPase"/>
</dbReference>
<evidence type="ECO:0000256" key="2">
    <source>
        <dbReference type="ARBA" id="ARBA00003213"/>
    </source>
</evidence>
<dbReference type="InterPro" id="IPR018022">
    <property type="entry name" value="IPT"/>
</dbReference>
<dbReference type="AlphaFoldDB" id="A0A809R8U1"/>
<dbReference type="NCBIfam" id="TIGR00174">
    <property type="entry name" value="miaA"/>
    <property type="match status" value="1"/>
</dbReference>